<reference evidence="3 4" key="1">
    <citation type="submission" date="2020-06" db="EMBL/GenBank/DDBJ databases">
        <title>Actinomadura xiongansis sp. nov., isolated from soil of Baiyangdian.</title>
        <authorList>
            <person name="Zhang X."/>
        </authorList>
    </citation>
    <scope>NUCLEOTIDE SEQUENCE [LARGE SCALE GENOMIC DNA]</scope>
    <source>
        <strain evidence="3 4">HBUM206468</strain>
    </source>
</reference>
<evidence type="ECO:0000256" key="1">
    <source>
        <dbReference type="SAM" id="MobiDB-lite"/>
    </source>
</evidence>
<dbReference type="Proteomes" id="UP000805614">
    <property type="component" value="Unassembled WGS sequence"/>
</dbReference>
<evidence type="ECO:0000313" key="3">
    <source>
        <dbReference type="EMBL" id="MBC6467029.1"/>
    </source>
</evidence>
<feature type="chain" id="PRO_5046229612" description="Lipoprotein" evidence="2">
    <location>
        <begin position="20"/>
        <end position="187"/>
    </location>
</feature>
<protein>
    <recommendedName>
        <fullName evidence="5">Lipoprotein</fullName>
    </recommendedName>
</protein>
<sequence length="187" mass="19834">MSSRFAPLLGGLGLAIAVAGCGGSGSAGTFRPSGDAGGRSPTGAAPAGTPGPVDTAALSPTIIAQYKRFQKVYETSFADNDTSELAGVATEPILGQLMRTAERARSQGIVWRYHNVLNPRLALITKDGRQAVVLDCVYTLGAFKYDARTGRQLTANRTGGHTRYRALMRLVDGTWKLSDSRSEVRKC</sequence>
<feature type="region of interest" description="Disordered" evidence="1">
    <location>
        <begin position="30"/>
        <end position="52"/>
    </location>
</feature>
<feature type="compositionally biased region" description="Low complexity" evidence="1">
    <location>
        <begin position="38"/>
        <end position="52"/>
    </location>
</feature>
<evidence type="ECO:0008006" key="5">
    <source>
        <dbReference type="Google" id="ProtNLM"/>
    </source>
</evidence>
<dbReference type="RefSeq" id="WP_187244048.1">
    <property type="nucleotide sequence ID" value="NZ_BAAAOK010000004.1"/>
</dbReference>
<dbReference type="PROSITE" id="PS51257">
    <property type="entry name" value="PROKAR_LIPOPROTEIN"/>
    <property type="match status" value="1"/>
</dbReference>
<accession>A0ABR7LQA5</accession>
<organism evidence="3 4">
    <name type="scientific">Actinomadura alba</name>
    <dbReference type="NCBI Taxonomy" id="406431"/>
    <lineage>
        <taxon>Bacteria</taxon>
        <taxon>Bacillati</taxon>
        <taxon>Actinomycetota</taxon>
        <taxon>Actinomycetes</taxon>
        <taxon>Streptosporangiales</taxon>
        <taxon>Thermomonosporaceae</taxon>
        <taxon>Actinomadura</taxon>
    </lineage>
</organism>
<keyword evidence="4" id="KW-1185">Reference proteome</keyword>
<dbReference type="EMBL" id="JABVEC010000011">
    <property type="protein sequence ID" value="MBC6467029.1"/>
    <property type="molecule type" value="Genomic_DNA"/>
</dbReference>
<proteinExistence type="predicted"/>
<name>A0ABR7LQA5_9ACTN</name>
<keyword evidence="2" id="KW-0732">Signal</keyword>
<gene>
    <name evidence="3" type="ORF">HKK74_16185</name>
</gene>
<evidence type="ECO:0000313" key="4">
    <source>
        <dbReference type="Proteomes" id="UP000805614"/>
    </source>
</evidence>
<evidence type="ECO:0000256" key="2">
    <source>
        <dbReference type="SAM" id="SignalP"/>
    </source>
</evidence>
<comment type="caution">
    <text evidence="3">The sequence shown here is derived from an EMBL/GenBank/DDBJ whole genome shotgun (WGS) entry which is preliminary data.</text>
</comment>
<feature type="signal peptide" evidence="2">
    <location>
        <begin position="1"/>
        <end position="19"/>
    </location>
</feature>